<dbReference type="Proteomes" id="UP000260644">
    <property type="component" value="Unassembled WGS sequence"/>
</dbReference>
<comment type="caution">
    <text evidence="1">The sequence shown here is derived from an EMBL/GenBank/DDBJ whole genome shotgun (WGS) entry which is preliminary data.</text>
</comment>
<keyword evidence="2" id="KW-1185">Reference proteome</keyword>
<proteinExistence type="predicted"/>
<protein>
    <recommendedName>
        <fullName evidence="3">Fimbrillin family protein</fullName>
    </recommendedName>
</protein>
<organism evidence="1 2">
    <name type="scientific">Chitinophaga silvatica</name>
    <dbReference type="NCBI Taxonomy" id="2282649"/>
    <lineage>
        <taxon>Bacteria</taxon>
        <taxon>Pseudomonadati</taxon>
        <taxon>Bacteroidota</taxon>
        <taxon>Chitinophagia</taxon>
        <taxon>Chitinophagales</taxon>
        <taxon>Chitinophagaceae</taxon>
        <taxon>Chitinophaga</taxon>
    </lineage>
</organism>
<dbReference type="PROSITE" id="PS51257">
    <property type="entry name" value="PROKAR_LIPOPROTEIN"/>
    <property type="match status" value="1"/>
</dbReference>
<sequence length="306" mass="33545">MKTNFLIFLIISVSAFSLISCQKSKSSDREARLIFKFKFDSTQQRLNNLGQAANMPTNHAGQHPVFNNMAAHYIELAPSATTPLGSGRVLYYADETTTGGTKAIDFEKEAVYGNNEEFFSIPLKDIATGEYNYLRVSLAYQNYSIKFQIDTVIGGQIFKLENTGTIASFIGFNTYLKSFKVKDKSVTVNGNRLQGYWAFESLIPTPVGNVSYLVEGQAPAGSTTVPNPLAATSPIPAGSCVVTGAFKNSKLKITGQETENIIIEVSLSTNNSFEWEEVIADGKWQPAKGEKVVDMGIRGMEARILQ</sequence>
<dbReference type="EMBL" id="QPMM01000019">
    <property type="protein sequence ID" value="RFS18771.1"/>
    <property type="molecule type" value="Genomic_DNA"/>
</dbReference>
<evidence type="ECO:0000313" key="2">
    <source>
        <dbReference type="Proteomes" id="UP000260644"/>
    </source>
</evidence>
<accession>A0A3E1Y287</accession>
<gene>
    <name evidence="1" type="ORF">DVR12_26600</name>
</gene>
<dbReference type="RefSeq" id="WP_116978858.1">
    <property type="nucleotide sequence ID" value="NZ_QPMM01000019.1"/>
</dbReference>
<evidence type="ECO:0008006" key="3">
    <source>
        <dbReference type="Google" id="ProtNLM"/>
    </source>
</evidence>
<name>A0A3E1Y287_9BACT</name>
<dbReference type="AlphaFoldDB" id="A0A3E1Y287"/>
<evidence type="ECO:0000313" key="1">
    <source>
        <dbReference type="EMBL" id="RFS18771.1"/>
    </source>
</evidence>
<reference evidence="1 2" key="1">
    <citation type="submission" date="2018-07" db="EMBL/GenBank/DDBJ databases">
        <title>Chitinophaga K2CV101002-2 sp. nov., isolated from a monsoon evergreen broad-leaved forest soil.</title>
        <authorList>
            <person name="Lv Y."/>
        </authorList>
    </citation>
    <scope>NUCLEOTIDE SEQUENCE [LARGE SCALE GENOMIC DNA]</scope>
    <source>
        <strain evidence="1 2">GDMCC 1.1288</strain>
    </source>
</reference>
<dbReference type="OrthoDB" id="978343at2"/>